<keyword evidence="3" id="KW-0804">Transcription</keyword>
<dbReference type="AlphaFoldDB" id="A0A6I4SRI0"/>
<comment type="caution">
    <text evidence="5">The sequence shown here is derived from an EMBL/GenBank/DDBJ whole genome shotgun (WGS) entry which is preliminary data.</text>
</comment>
<reference evidence="5 6" key="1">
    <citation type="submission" date="2019-12" db="EMBL/GenBank/DDBJ databases">
        <title>Genomic-based taxomic classification of the family Erythrobacteraceae.</title>
        <authorList>
            <person name="Xu L."/>
        </authorList>
    </citation>
    <scope>NUCLEOTIDE SEQUENCE [LARGE SCALE GENOMIC DNA]</scope>
    <source>
        <strain evidence="5 6">MCCC 1K01500</strain>
    </source>
</reference>
<dbReference type="EMBL" id="WTYM01000029">
    <property type="protein sequence ID" value="MXO58581.1"/>
    <property type="molecule type" value="Genomic_DNA"/>
</dbReference>
<protein>
    <submittedName>
        <fullName evidence="5">Helix-turn-helix domain-containing protein</fullName>
    </submittedName>
</protein>
<keyword evidence="6" id="KW-1185">Reference proteome</keyword>
<dbReference type="SUPFAM" id="SSF46689">
    <property type="entry name" value="Homeodomain-like"/>
    <property type="match status" value="1"/>
</dbReference>
<dbReference type="Proteomes" id="UP000433652">
    <property type="component" value="Unassembled WGS sequence"/>
</dbReference>
<evidence type="ECO:0000256" key="2">
    <source>
        <dbReference type="ARBA" id="ARBA00023125"/>
    </source>
</evidence>
<sequence>MMISHQPFAGFEEWIRLPIMAIEDLQHAVLGAQLDVAQLSGDEIGGSLMFSHGVDKTFSTARIDGNVSLLGSLPETRITLGIGLHCPPGTLLWLKEVASGSTSVWLSGETYDAIYRSGSTYLTVSLTEERLEELAADLDLVLDAKQLGETRISSRPLDPAALALLRKLYGRLHSGEWSEALAPSYIGELALDVMIEHYARKPRIMGEKRHDVGFARIVNRARTYIMEHLDAPISIAELARASFTSRRTLYRAFEDLLGETPQTYIRNLRLNRIRHDLTSAHSDGATVTDIASRWGVFELGRLAGDYRKLFGEVPSATFNRYGTLCATLTNMALCA</sequence>
<dbReference type="InterPro" id="IPR009057">
    <property type="entry name" value="Homeodomain-like_sf"/>
</dbReference>
<dbReference type="GO" id="GO:0003700">
    <property type="term" value="F:DNA-binding transcription factor activity"/>
    <property type="evidence" value="ECO:0007669"/>
    <property type="project" value="InterPro"/>
</dbReference>
<dbReference type="GO" id="GO:0043565">
    <property type="term" value="F:sequence-specific DNA binding"/>
    <property type="evidence" value="ECO:0007669"/>
    <property type="project" value="InterPro"/>
</dbReference>
<proteinExistence type="predicted"/>
<dbReference type="Gene3D" id="1.10.10.60">
    <property type="entry name" value="Homeodomain-like"/>
    <property type="match status" value="1"/>
</dbReference>
<evidence type="ECO:0000256" key="3">
    <source>
        <dbReference type="ARBA" id="ARBA00023163"/>
    </source>
</evidence>
<gene>
    <name evidence="5" type="ORF">GRI89_03365</name>
</gene>
<organism evidence="5 6">
    <name type="scientific">Croceibacterium salegens</name>
    <dbReference type="NCBI Taxonomy" id="1737568"/>
    <lineage>
        <taxon>Bacteria</taxon>
        <taxon>Pseudomonadati</taxon>
        <taxon>Pseudomonadota</taxon>
        <taxon>Alphaproteobacteria</taxon>
        <taxon>Sphingomonadales</taxon>
        <taxon>Erythrobacteraceae</taxon>
        <taxon>Croceibacterium</taxon>
    </lineage>
</organism>
<accession>A0A6I4SRI0</accession>
<evidence type="ECO:0000313" key="6">
    <source>
        <dbReference type="Proteomes" id="UP000433652"/>
    </source>
</evidence>
<feature type="domain" description="HTH araC/xylS-type" evidence="4">
    <location>
        <begin position="219"/>
        <end position="320"/>
    </location>
</feature>
<dbReference type="OrthoDB" id="9802263at2"/>
<dbReference type="InterPro" id="IPR018060">
    <property type="entry name" value="HTH_AraC"/>
</dbReference>
<dbReference type="Pfam" id="PF12833">
    <property type="entry name" value="HTH_18"/>
    <property type="match status" value="1"/>
</dbReference>
<evidence type="ECO:0000313" key="5">
    <source>
        <dbReference type="EMBL" id="MXO58581.1"/>
    </source>
</evidence>
<dbReference type="PROSITE" id="PS01124">
    <property type="entry name" value="HTH_ARAC_FAMILY_2"/>
    <property type="match status" value="1"/>
</dbReference>
<dbReference type="SMART" id="SM00342">
    <property type="entry name" value="HTH_ARAC"/>
    <property type="match status" value="1"/>
</dbReference>
<keyword evidence="2" id="KW-0238">DNA-binding</keyword>
<evidence type="ECO:0000256" key="1">
    <source>
        <dbReference type="ARBA" id="ARBA00023015"/>
    </source>
</evidence>
<dbReference type="InterPro" id="IPR050204">
    <property type="entry name" value="AraC_XylS_family_regulators"/>
</dbReference>
<evidence type="ECO:0000259" key="4">
    <source>
        <dbReference type="PROSITE" id="PS01124"/>
    </source>
</evidence>
<dbReference type="PANTHER" id="PTHR46796">
    <property type="entry name" value="HTH-TYPE TRANSCRIPTIONAL ACTIVATOR RHAS-RELATED"/>
    <property type="match status" value="1"/>
</dbReference>
<dbReference type="RefSeq" id="WP_159792202.1">
    <property type="nucleotide sequence ID" value="NZ_WTYM01000029.1"/>
</dbReference>
<name>A0A6I4SRI0_9SPHN</name>
<keyword evidence="1" id="KW-0805">Transcription regulation</keyword>